<dbReference type="Gene3D" id="1.50.10.10">
    <property type="match status" value="1"/>
</dbReference>
<accession>A0A9Q8P9V9</accession>
<feature type="region of interest" description="Disordered" evidence="2">
    <location>
        <begin position="1"/>
        <end position="36"/>
    </location>
</feature>
<dbReference type="InterPro" id="IPR012341">
    <property type="entry name" value="6hp_glycosidase-like_sf"/>
</dbReference>
<evidence type="ECO:0000256" key="1">
    <source>
        <dbReference type="ARBA" id="ARBA00022801"/>
    </source>
</evidence>
<dbReference type="GeneID" id="71986773"/>
<keyword evidence="1" id="KW-0378">Hydrolase</keyword>
<dbReference type="SUPFAM" id="SSF48208">
    <property type="entry name" value="Six-hairpin glycosidases"/>
    <property type="match status" value="1"/>
</dbReference>
<dbReference type="Proteomes" id="UP000756132">
    <property type="component" value="Chromosome 6"/>
</dbReference>
<dbReference type="KEGG" id="ffu:CLAFUR5_06895"/>
<gene>
    <name evidence="4" type="ORF">CLAFUR5_06895</name>
</gene>
<name>A0A9Q8P9V9_PASFU</name>
<evidence type="ECO:0000313" key="4">
    <source>
        <dbReference type="EMBL" id="UJO18511.1"/>
    </source>
</evidence>
<dbReference type="GO" id="GO:0016787">
    <property type="term" value="F:hydrolase activity"/>
    <property type="evidence" value="ECO:0007669"/>
    <property type="project" value="UniProtKB-KW"/>
</dbReference>
<dbReference type="OMA" id="NDLDMWI"/>
<keyword evidence="5" id="KW-1185">Reference proteome</keyword>
<dbReference type="OrthoDB" id="4138492at2759"/>
<keyword evidence="3" id="KW-0472">Membrane</keyword>
<keyword evidence="3" id="KW-0812">Transmembrane</keyword>
<dbReference type="Pfam" id="PF07470">
    <property type="entry name" value="Glyco_hydro_88"/>
    <property type="match status" value="1"/>
</dbReference>
<reference evidence="4" key="2">
    <citation type="journal article" date="2022" name="Microb. Genom.">
        <title>A chromosome-scale genome assembly of the tomato pathogen Cladosporium fulvum reveals a compartmentalized genome architecture and the presence of a dispensable chromosome.</title>
        <authorList>
            <person name="Zaccaron A.Z."/>
            <person name="Chen L.H."/>
            <person name="Samaras A."/>
            <person name="Stergiopoulos I."/>
        </authorList>
    </citation>
    <scope>NUCLEOTIDE SEQUENCE</scope>
    <source>
        <strain evidence="4">Race5_Kim</strain>
    </source>
</reference>
<proteinExistence type="predicted"/>
<feature type="transmembrane region" description="Helical" evidence="3">
    <location>
        <begin position="59"/>
        <end position="77"/>
    </location>
</feature>
<dbReference type="EMBL" id="CP090168">
    <property type="protein sequence ID" value="UJO18511.1"/>
    <property type="molecule type" value="Genomic_DNA"/>
</dbReference>
<evidence type="ECO:0000256" key="3">
    <source>
        <dbReference type="SAM" id="Phobius"/>
    </source>
</evidence>
<dbReference type="AlphaFoldDB" id="A0A9Q8P9V9"/>
<dbReference type="RefSeq" id="XP_047762877.1">
    <property type="nucleotide sequence ID" value="XM_047906043.1"/>
</dbReference>
<evidence type="ECO:0000313" key="5">
    <source>
        <dbReference type="Proteomes" id="UP000756132"/>
    </source>
</evidence>
<organism evidence="4 5">
    <name type="scientific">Passalora fulva</name>
    <name type="common">Tomato leaf mold</name>
    <name type="synonym">Cladosporium fulvum</name>
    <dbReference type="NCBI Taxonomy" id="5499"/>
    <lineage>
        <taxon>Eukaryota</taxon>
        <taxon>Fungi</taxon>
        <taxon>Dikarya</taxon>
        <taxon>Ascomycota</taxon>
        <taxon>Pezizomycotina</taxon>
        <taxon>Dothideomycetes</taxon>
        <taxon>Dothideomycetidae</taxon>
        <taxon>Mycosphaerellales</taxon>
        <taxon>Mycosphaerellaceae</taxon>
        <taxon>Fulvia</taxon>
    </lineage>
</organism>
<keyword evidence="3" id="KW-1133">Transmembrane helix</keyword>
<evidence type="ECO:0000256" key="2">
    <source>
        <dbReference type="SAM" id="MobiDB-lite"/>
    </source>
</evidence>
<reference evidence="4" key="1">
    <citation type="submission" date="2021-12" db="EMBL/GenBank/DDBJ databases">
        <authorList>
            <person name="Zaccaron A."/>
            <person name="Stergiopoulos I."/>
        </authorList>
    </citation>
    <scope>NUCLEOTIDE SEQUENCE</scope>
    <source>
        <strain evidence="4">Race5_Kim</strain>
    </source>
</reference>
<protein>
    <submittedName>
        <fullName evidence="4">Uncharacterized protein</fullName>
    </submittedName>
</protein>
<dbReference type="PANTHER" id="PTHR41814">
    <property type="entry name" value="EXPRESSED PROTEIN"/>
    <property type="match status" value="1"/>
</dbReference>
<dbReference type="PANTHER" id="PTHR41814:SF1">
    <property type="entry name" value="CELLULASE"/>
    <property type="match status" value="1"/>
</dbReference>
<dbReference type="GO" id="GO:0005975">
    <property type="term" value="P:carbohydrate metabolic process"/>
    <property type="evidence" value="ECO:0007669"/>
    <property type="project" value="InterPro"/>
</dbReference>
<dbReference type="InterPro" id="IPR008928">
    <property type="entry name" value="6-hairpin_glycosidase_sf"/>
</dbReference>
<dbReference type="InterPro" id="IPR010905">
    <property type="entry name" value="Glyco_hydro_88"/>
</dbReference>
<sequence>MPEHTQHPAPGPGSERPVGKPKVKASDYADPPPPEPVRLEARPFTWLDPGTWSNSIKFFPAYVVLVAIFIAVYYNHFTDPTIDLSSFETCTGSFNYSFRINAAMTQAHRHSVRSWEIGYAYEATQQIYNPERSVLGPDPFPGGKVPKLGLRLDEASLYIEPKLKTDGKSWPKQKDFVLNEAPRYSNGAISHRMEQSELSSDAVAMVPPFLAYYGVATNDLDLVKEAVRQISLCRSILVINSGPQQGLWRHIAGPSDFIDNGAWSTGNAWAAYGMARVRATIAACPRSKEDMAKELNDLDMWISELPGGVARTDDDSSGLLRNYLGETSWGGETSGTSLLAATAYRMAIMRPEVFAKPMLLDWTHRKRQAHNLRTPFTGISAEGESFLLLPGTAWRDCVCTGTGNCLDTYVKETGQDPHAEMSLREAVDQFAAVIMAPVKVKWESVKKYSGAP</sequence>